<comment type="caution">
    <text evidence="1">The sequence shown here is derived from an EMBL/GenBank/DDBJ whole genome shotgun (WGS) entry which is preliminary data.</text>
</comment>
<dbReference type="GeneID" id="63813376"/>
<dbReference type="RefSeq" id="XP_040756685.1">
    <property type="nucleotide sequence ID" value="XM_040896494.1"/>
</dbReference>
<reference evidence="1 2" key="1">
    <citation type="journal article" date="2018" name="Proc. Natl. Acad. Sci. U.S.A.">
        <title>Linking secondary metabolites to gene clusters through genome sequencing of six diverse Aspergillus species.</title>
        <authorList>
            <person name="Kaerboelling I."/>
            <person name="Vesth T.C."/>
            <person name="Frisvad J.C."/>
            <person name="Nybo J.L."/>
            <person name="Theobald S."/>
            <person name="Kuo A."/>
            <person name="Bowyer P."/>
            <person name="Matsuda Y."/>
            <person name="Mondo S."/>
            <person name="Lyhne E.K."/>
            <person name="Kogle M.E."/>
            <person name="Clum A."/>
            <person name="Lipzen A."/>
            <person name="Salamov A."/>
            <person name="Ngan C.Y."/>
            <person name="Daum C."/>
            <person name="Chiniquy J."/>
            <person name="Barry K."/>
            <person name="LaButti K."/>
            <person name="Haridas S."/>
            <person name="Simmons B.A."/>
            <person name="Magnuson J.K."/>
            <person name="Mortensen U.H."/>
            <person name="Larsen T.O."/>
            <person name="Grigoriev I.V."/>
            <person name="Baker S.E."/>
            <person name="Andersen M.R."/>
        </authorList>
    </citation>
    <scope>NUCLEOTIDE SEQUENCE [LARGE SCALE GENOMIC DNA]</scope>
    <source>
        <strain evidence="1 2">IBT 24754</strain>
    </source>
</reference>
<dbReference type="PANTHER" id="PTHR38119:SF2">
    <property type="entry name" value="TRANSCRIPTION FACTOR DOMAIN-CONTAINING PROTEIN"/>
    <property type="match status" value="1"/>
</dbReference>
<dbReference type="OrthoDB" id="2129688at2759"/>
<sequence>MLLEFTPQIYPLIAENPIAWATLATRIRSAPIFQEAAVHVIGKWSLLEETERASLPQKARELWMP</sequence>
<dbReference type="EMBL" id="MSFN02000001">
    <property type="protein sequence ID" value="PTU25293.1"/>
    <property type="molecule type" value="Genomic_DNA"/>
</dbReference>
<evidence type="ECO:0000313" key="1">
    <source>
        <dbReference type="EMBL" id="PTU25293.1"/>
    </source>
</evidence>
<protein>
    <submittedName>
        <fullName evidence="1">Uncharacterized protein</fullName>
    </submittedName>
</protein>
<dbReference type="Proteomes" id="UP000244073">
    <property type="component" value="Unassembled WGS sequence"/>
</dbReference>
<gene>
    <name evidence="1" type="ORF">P175DRAFT_0498411</name>
</gene>
<accession>A0A2T5M9S8</accession>
<organism evidence="1 2">
    <name type="scientific">Aspergillus ochraceoroseus IBT 24754</name>
    <dbReference type="NCBI Taxonomy" id="1392256"/>
    <lineage>
        <taxon>Eukaryota</taxon>
        <taxon>Fungi</taxon>
        <taxon>Dikarya</taxon>
        <taxon>Ascomycota</taxon>
        <taxon>Pezizomycotina</taxon>
        <taxon>Eurotiomycetes</taxon>
        <taxon>Eurotiomycetidae</taxon>
        <taxon>Eurotiales</taxon>
        <taxon>Aspergillaceae</taxon>
        <taxon>Aspergillus</taxon>
        <taxon>Aspergillus subgen. Nidulantes</taxon>
    </lineage>
</organism>
<evidence type="ECO:0000313" key="2">
    <source>
        <dbReference type="Proteomes" id="UP000244073"/>
    </source>
</evidence>
<proteinExistence type="predicted"/>
<dbReference type="PANTHER" id="PTHR38119">
    <property type="entry name" value="BTB DOMAIN-CONTAINING PROTEIN-RELATED"/>
    <property type="match status" value="1"/>
</dbReference>
<dbReference type="VEuPathDB" id="FungiDB:P175DRAFT_0498411"/>
<dbReference type="AlphaFoldDB" id="A0A2T5M9S8"/>
<name>A0A2T5M9S8_9EURO</name>